<name>A0AAU9W202_9CNID</name>
<keyword evidence="4" id="KW-1185">Reference proteome</keyword>
<evidence type="ECO:0000313" key="3">
    <source>
        <dbReference type="EMBL" id="CAH3041793.1"/>
    </source>
</evidence>
<organism evidence="3 4">
    <name type="scientific">Pocillopora meandrina</name>
    <dbReference type="NCBI Taxonomy" id="46732"/>
    <lineage>
        <taxon>Eukaryota</taxon>
        <taxon>Metazoa</taxon>
        <taxon>Cnidaria</taxon>
        <taxon>Anthozoa</taxon>
        <taxon>Hexacorallia</taxon>
        <taxon>Scleractinia</taxon>
        <taxon>Astrocoeniina</taxon>
        <taxon>Pocilloporidae</taxon>
        <taxon>Pocillopora</taxon>
    </lineage>
</organism>
<dbReference type="SUPFAM" id="SSF52540">
    <property type="entry name" value="P-loop containing nucleoside triphosphate hydrolases"/>
    <property type="match status" value="1"/>
</dbReference>
<dbReference type="Pfam" id="PF08477">
    <property type="entry name" value="Roc"/>
    <property type="match status" value="1"/>
</dbReference>
<dbReference type="Gene3D" id="3.40.50.300">
    <property type="entry name" value="P-loop containing nucleotide triphosphate hydrolases"/>
    <property type="match status" value="2"/>
</dbReference>
<dbReference type="PANTHER" id="PTHR24073">
    <property type="entry name" value="DRAB5-RELATED"/>
    <property type="match status" value="1"/>
</dbReference>
<dbReference type="GO" id="GO:0005525">
    <property type="term" value="F:GTP binding"/>
    <property type="evidence" value="ECO:0007669"/>
    <property type="project" value="UniProtKB-KW"/>
</dbReference>
<reference evidence="3 4" key="1">
    <citation type="submission" date="2022-05" db="EMBL/GenBank/DDBJ databases">
        <authorList>
            <consortium name="Genoscope - CEA"/>
            <person name="William W."/>
        </authorList>
    </citation>
    <scope>NUCLEOTIDE SEQUENCE [LARGE SCALE GENOMIC DNA]</scope>
</reference>
<keyword evidence="2" id="KW-0342">GTP-binding</keyword>
<protein>
    <submittedName>
        <fullName evidence="3">Uncharacterized protein</fullName>
    </submittedName>
</protein>
<gene>
    <name evidence="3" type="ORF">PMEA_00028387</name>
</gene>
<dbReference type="InterPro" id="IPR027417">
    <property type="entry name" value="P-loop_NTPase"/>
</dbReference>
<proteinExistence type="predicted"/>
<accession>A0AAU9W202</accession>
<keyword evidence="1" id="KW-0547">Nucleotide-binding</keyword>
<comment type="caution">
    <text evidence="3">The sequence shown here is derived from an EMBL/GenBank/DDBJ whole genome shotgun (WGS) entry which is preliminary data.</text>
</comment>
<dbReference type="SMART" id="SM00175">
    <property type="entry name" value="RAB"/>
    <property type="match status" value="1"/>
</dbReference>
<evidence type="ECO:0000313" key="4">
    <source>
        <dbReference type="Proteomes" id="UP001159428"/>
    </source>
</evidence>
<dbReference type="PROSITE" id="PS51419">
    <property type="entry name" value="RAB"/>
    <property type="match status" value="1"/>
</dbReference>
<evidence type="ECO:0000256" key="2">
    <source>
        <dbReference type="ARBA" id="ARBA00023134"/>
    </source>
</evidence>
<dbReference type="EMBL" id="CALNXJ010000006">
    <property type="protein sequence ID" value="CAH3041793.1"/>
    <property type="molecule type" value="Genomic_DNA"/>
</dbReference>
<dbReference type="AlphaFoldDB" id="A0AAU9W202"/>
<dbReference type="Proteomes" id="UP001159428">
    <property type="component" value="Unassembled WGS sequence"/>
</dbReference>
<evidence type="ECO:0000256" key="1">
    <source>
        <dbReference type="ARBA" id="ARBA00022741"/>
    </source>
</evidence>
<sequence length="453" mass="52125">MATETDSGMASDAAIVRRDEEIFQEMKSRETDFTFKIMCVGDYTGFGKKGGFVSDYIHRRPLSFYHKPTIGVDFYLNFITWSDQTTNQDFTVKLQFWDVAEHERFLKMTSVFCRNCVGALVFWGPKSPSPLGSVLKWGEKIKEANPKDANIPLVLIIENIPTSKRGKPVDWIGPGKLIENKVLLDEFCARNGFVGWFQLVSREEDGYTGSYEKPEEENKAVLSLLGEEIQLKSFKKNILENGDQLHLKIIILGDPKWKERNLMSSKIIPFCTPWLHGEEIVWRNSSNSHSYTLKIQYWELSLIDRFRFHCGNRKLCKSCDGALLFYDVEKPSTLSIALENFELIQAANPSSERNGFKVPIVLIAINNNANEGSFPGSEEMVKRKVEMDKYCSHYGYVTWFELPSRKIDDYKRVIAKAVDRILQEIIDLSRNGVTIWGDWKLKYDTKGRDHSSR</sequence>